<evidence type="ECO:0000313" key="2">
    <source>
        <dbReference type="EMBL" id="OFJ47853.1"/>
    </source>
</evidence>
<dbReference type="EMBL" id="MAQB02000001">
    <property type="protein sequence ID" value="OFJ47853.1"/>
    <property type="molecule type" value="Genomic_DNA"/>
</dbReference>
<dbReference type="Proteomes" id="UP000092634">
    <property type="component" value="Unassembled WGS sequence"/>
</dbReference>
<sequence>MGRLAALKPRLQQQAMSRAPVMQPGSWRTDQSSSTKRGYGYAWQKARAGHLRSHPFCVYCLRDPAYVPIRDMAPSAAILRCAELGLIVPEASVVDHIEPHRGDQVLFWNKANWQSLCGTHHSADKQREEAAHRHGE</sequence>
<dbReference type="AlphaFoldDB" id="A0A1E8PNG8"/>
<evidence type="ECO:0000256" key="1">
    <source>
        <dbReference type="SAM" id="MobiDB-lite"/>
    </source>
</evidence>
<reference evidence="2 3" key="1">
    <citation type="submission" date="2016-10" db="EMBL/GenBank/DDBJ databases">
        <title>Updated version of Genome Assembly of Janthinobacterium lividum ERGS5:01.</title>
        <authorList>
            <person name="Kumar R."/>
            <person name="Acharya V."/>
            <person name="Singh D."/>
        </authorList>
    </citation>
    <scope>NUCLEOTIDE SEQUENCE [LARGE SCALE GENOMIC DNA]</scope>
    <source>
        <strain evidence="2 3">ERGS5:01</strain>
    </source>
</reference>
<protein>
    <submittedName>
        <fullName evidence="2">HNH endonuclease</fullName>
    </submittedName>
</protein>
<keyword evidence="2" id="KW-0540">Nuclease</keyword>
<organism evidence="2 3">
    <name type="scientific">Janthinobacterium lividum</name>
    <dbReference type="NCBI Taxonomy" id="29581"/>
    <lineage>
        <taxon>Bacteria</taxon>
        <taxon>Pseudomonadati</taxon>
        <taxon>Pseudomonadota</taxon>
        <taxon>Betaproteobacteria</taxon>
        <taxon>Burkholderiales</taxon>
        <taxon>Oxalobacteraceae</taxon>
        <taxon>Janthinobacterium</taxon>
    </lineage>
</organism>
<gene>
    <name evidence="2" type="ORF">BA896_001400</name>
</gene>
<comment type="caution">
    <text evidence="2">The sequence shown here is derived from an EMBL/GenBank/DDBJ whole genome shotgun (WGS) entry which is preliminary data.</text>
</comment>
<proteinExistence type="predicted"/>
<evidence type="ECO:0000313" key="3">
    <source>
        <dbReference type="Proteomes" id="UP000092634"/>
    </source>
</evidence>
<accession>A0A1E8PNG8</accession>
<keyword evidence="2" id="KW-0378">Hydrolase</keyword>
<feature type="region of interest" description="Disordered" evidence="1">
    <location>
        <begin position="1"/>
        <end position="33"/>
    </location>
</feature>
<keyword evidence="2" id="KW-0255">Endonuclease</keyword>
<dbReference type="GO" id="GO:0004519">
    <property type="term" value="F:endonuclease activity"/>
    <property type="evidence" value="ECO:0007669"/>
    <property type="project" value="UniProtKB-KW"/>
</dbReference>
<name>A0A1E8PNG8_9BURK</name>